<comment type="caution">
    <text evidence="3">The sequence shown here is derived from an EMBL/GenBank/DDBJ whole genome shotgun (WGS) entry which is preliminary data.</text>
</comment>
<evidence type="ECO:0000256" key="2">
    <source>
        <dbReference type="SAM" id="Phobius"/>
    </source>
</evidence>
<reference evidence="3 4" key="1">
    <citation type="submission" date="2023-07" db="EMBL/GenBank/DDBJ databases">
        <title>Sorghum-associated microbial communities from plants grown in Nebraska, USA.</title>
        <authorList>
            <person name="Schachtman D."/>
        </authorList>
    </citation>
    <scope>NUCLEOTIDE SEQUENCE [LARGE SCALE GENOMIC DNA]</scope>
    <source>
        <strain evidence="3 4">DS994</strain>
    </source>
</reference>
<dbReference type="Proteomes" id="UP001226389">
    <property type="component" value="Unassembled WGS sequence"/>
</dbReference>
<sequence>MTPAPENRAALVDDMLLDAGCQLDADLRNALLSLGTLASLPAPEPSGELAALLTAGEPGGEAAEQAAEEVPEQPGVQATGQPDALPGDELARRRRRRHRPTALGLVLVAGMGLGVGGVAASSSTSGTSPVEHLLEDWAPWNGTAGEPSAAGYSYRGPQVASDGDLAAAGSPAPGGPADAANLASSLLRDPAGSSRHTGRAHTGFPPCVGPVKHEAGAEACTPAAPGTSLQGNGLGRGKENPGAATDGMPAGQGASGPPKAGLPAASTGPSAGDAAAEALKAPGSAANAMPGQGQTGSQAAGQGAGPKPTSPAK</sequence>
<accession>A0ABT9UBS1</accession>
<organism evidence="3 4">
    <name type="scientific">Pseudarthrobacter defluvii</name>
    <dbReference type="NCBI Taxonomy" id="410837"/>
    <lineage>
        <taxon>Bacteria</taxon>
        <taxon>Bacillati</taxon>
        <taxon>Actinomycetota</taxon>
        <taxon>Actinomycetes</taxon>
        <taxon>Micrococcales</taxon>
        <taxon>Micrococcaceae</taxon>
        <taxon>Pseudarthrobacter</taxon>
    </lineage>
</organism>
<dbReference type="RefSeq" id="WP_307487785.1">
    <property type="nucleotide sequence ID" value="NZ_JAUSSY010000001.1"/>
</dbReference>
<keyword evidence="2" id="KW-0812">Transmembrane</keyword>
<feature type="compositionally biased region" description="Low complexity" evidence="1">
    <location>
        <begin position="52"/>
        <end position="65"/>
    </location>
</feature>
<feature type="region of interest" description="Disordered" evidence="1">
    <location>
        <begin position="163"/>
        <end position="182"/>
    </location>
</feature>
<evidence type="ECO:0000313" key="4">
    <source>
        <dbReference type="Proteomes" id="UP001226389"/>
    </source>
</evidence>
<dbReference type="EMBL" id="JAUSSY010000001">
    <property type="protein sequence ID" value="MDQ0117094.1"/>
    <property type="molecule type" value="Genomic_DNA"/>
</dbReference>
<evidence type="ECO:0000256" key="1">
    <source>
        <dbReference type="SAM" id="MobiDB-lite"/>
    </source>
</evidence>
<proteinExistence type="predicted"/>
<feature type="region of interest" description="Disordered" evidence="1">
    <location>
        <begin position="187"/>
        <end position="313"/>
    </location>
</feature>
<evidence type="ECO:0000313" key="3">
    <source>
        <dbReference type="EMBL" id="MDQ0117094.1"/>
    </source>
</evidence>
<gene>
    <name evidence="3" type="ORF">J2T22_000254</name>
</gene>
<feature type="transmembrane region" description="Helical" evidence="2">
    <location>
        <begin position="102"/>
        <end position="120"/>
    </location>
</feature>
<feature type="compositionally biased region" description="Low complexity" evidence="1">
    <location>
        <begin position="291"/>
        <end position="301"/>
    </location>
</feature>
<protein>
    <submittedName>
        <fullName evidence="3">Uncharacterized protein</fullName>
    </submittedName>
</protein>
<name>A0ABT9UBS1_9MICC</name>
<keyword evidence="2" id="KW-0472">Membrane</keyword>
<keyword evidence="2" id="KW-1133">Transmembrane helix</keyword>
<keyword evidence="4" id="KW-1185">Reference proteome</keyword>
<feature type="region of interest" description="Disordered" evidence="1">
    <location>
        <begin position="52"/>
        <end position="97"/>
    </location>
</feature>